<evidence type="ECO:0000313" key="6">
    <source>
        <dbReference type="EMBL" id="PKW17975.1"/>
    </source>
</evidence>
<keyword evidence="4 5" id="KW-0472">Membrane</keyword>
<feature type="transmembrane region" description="Helical" evidence="5">
    <location>
        <begin position="6"/>
        <end position="29"/>
    </location>
</feature>
<keyword evidence="7" id="KW-1185">Reference proteome</keyword>
<dbReference type="GO" id="GO:0016020">
    <property type="term" value="C:membrane"/>
    <property type="evidence" value="ECO:0007669"/>
    <property type="project" value="UniProtKB-SubCell"/>
</dbReference>
<dbReference type="Proteomes" id="UP000233786">
    <property type="component" value="Unassembled WGS sequence"/>
</dbReference>
<organism evidence="6 7">
    <name type="scientific">Saccharopolyspora spinosa</name>
    <dbReference type="NCBI Taxonomy" id="60894"/>
    <lineage>
        <taxon>Bacteria</taxon>
        <taxon>Bacillati</taxon>
        <taxon>Actinomycetota</taxon>
        <taxon>Actinomycetes</taxon>
        <taxon>Pseudonocardiales</taxon>
        <taxon>Pseudonocardiaceae</taxon>
        <taxon>Saccharopolyspora</taxon>
    </lineage>
</organism>
<evidence type="ECO:0000256" key="3">
    <source>
        <dbReference type="ARBA" id="ARBA00022989"/>
    </source>
</evidence>
<feature type="transmembrane region" description="Helical" evidence="5">
    <location>
        <begin position="97"/>
        <end position="116"/>
    </location>
</feature>
<reference evidence="6" key="1">
    <citation type="submission" date="2017-12" db="EMBL/GenBank/DDBJ databases">
        <title>Sequencing the genomes of 1000 Actinobacteria strains.</title>
        <authorList>
            <person name="Klenk H.-P."/>
        </authorList>
    </citation>
    <scope>NUCLEOTIDE SEQUENCE [LARGE SCALE GENOMIC DNA]</scope>
    <source>
        <strain evidence="6">DSM 44228</strain>
    </source>
</reference>
<name>A0A2N3Y4Y7_SACSN</name>
<dbReference type="EMBL" id="PJNB01000001">
    <property type="protein sequence ID" value="PKW17975.1"/>
    <property type="molecule type" value="Genomic_DNA"/>
</dbReference>
<evidence type="ECO:0000256" key="5">
    <source>
        <dbReference type="SAM" id="Phobius"/>
    </source>
</evidence>
<dbReference type="AlphaFoldDB" id="A0A2N3Y4Y7"/>
<dbReference type="STRING" id="994479.GCA_000194155_05861"/>
<evidence type="ECO:0000256" key="4">
    <source>
        <dbReference type="ARBA" id="ARBA00023136"/>
    </source>
</evidence>
<evidence type="ECO:0000256" key="2">
    <source>
        <dbReference type="ARBA" id="ARBA00022692"/>
    </source>
</evidence>
<keyword evidence="2 5" id="KW-0812">Transmembrane</keyword>
<feature type="transmembrane region" description="Helical" evidence="5">
    <location>
        <begin position="67"/>
        <end position="85"/>
    </location>
</feature>
<comment type="subcellular location">
    <subcellularLocation>
        <location evidence="1">Membrane</location>
        <topology evidence="1">Multi-pass membrane protein</topology>
    </subcellularLocation>
</comment>
<accession>A0A2N3Y4Y7</accession>
<evidence type="ECO:0000256" key="1">
    <source>
        <dbReference type="ARBA" id="ARBA00004141"/>
    </source>
</evidence>
<evidence type="ECO:0000313" key="7">
    <source>
        <dbReference type="Proteomes" id="UP000233786"/>
    </source>
</evidence>
<dbReference type="InterPro" id="IPR032808">
    <property type="entry name" value="DoxX"/>
</dbReference>
<keyword evidence="3 5" id="KW-1133">Transmembrane helix</keyword>
<protein>
    <submittedName>
        <fullName evidence="6">DoxX-like protein</fullName>
    </submittedName>
</protein>
<gene>
    <name evidence="6" type="ORF">A8926_6017</name>
</gene>
<feature type="transmembrane region" description="Helical" evidence="5">
    <location>
        <begin position="41"/>
        <end position="61"/>
    </location>
</feature>
<sequence length="117" mass="11741">MTLIALSWLVGVAYAIGGVAKLAGVGVMRKDAEHFGFSYRLYRLIGALELLGGIGVAAGLLLKPIGLAAAAGLALLMAGAVVAHVRAKDPVGKTAPAAVCGLLCIAIIVLHALSLVD</sequence>
<proteinExistence type="predicted"/>
<dbReference type="Pfam" id="PF13564">
    <property type="entry name" value="DoxX_2"/>
    <property type="match status" value="1"/>
</dbReference>
<comment type="caution">
    <text evidence="6">The sequence shown here is derived from an EMBL/GenBank/DDBJ whole genome shotgun (WGS) entry which is preliminary data.</text>
</comment>